<sequence length="60" mass="6694">MHIDKAEVLASLRARGLHARADWVDRELPAMVDTHKHNSLLRMLGVDPDRAPDKVGSAPR</sequence>
<protein>
    <submittedName>
        <fullName evidence="1">Uncharacterized protein</fullName>
    </submittedName>
</protein>
<keyword evidence="2" id="KW-1185">Reference proteome</keyword>
<comment type="caution">
    <text evidence="1">The sequence shown here is derived from an EMBL/GenBank/DDBJ whole genome shotgun (WGS) entry which is preliminary data.</text>
</comment>
<evidence type="ECO:0000313" key="1">
    <source>
        <dbReference type="EMBL" id="MFC6016329.1"/>
    </source>
</evidence>
<evidence type="ECO:0000313" key="2">
    <source>
        <dbReference type="Proteomes" id="UP001596203"/>
    </source>
</evidence>
<organism evidence="1 2">
    <name type="scientific">Plantactinospora solaniradicis</name>
    <dbReference type="NCBI Taxonomy" id="1723736"/>
    <lineage>
        <taxon>Bacteria</taxon>
        <taxon>Bacillati</taxon>
        <taxon>Actinomycetota</taxon>
        <taxon>Actinomycetes</taxon>
        <taxon>Micromonosporales</taxon>
        <taxon>Micromonosporaceae</taxon>
        <taxon>Plantactinospora</taxon>
    </lineage>
</organism>
<gene>
    <name evidence="1" type="ORF">ACFP2T_08970</name>
</gene>
<name>A0ABW1K5R8_9ACTN</name>
<proteinExistence type="predicted"/>
<dbReference type="EMBL" id="JBHSPR010000007">
    <property type="protein sequence ID" value="MFC6016329.1"/>
    <property type="molecule type" value="Genomic_DNA"/>
</dbReference>
<reference evidence="2" key="1">
    <citation type="journal article" date="2019" name="Int. J. Syst. Evol. Microbiol.">
        <title>The Global Catalogue of Microorganisms (GCM) 10K type strain sequencing project: providing services to taxonomists for standard genome sequencing and annotation.</title>
        <authorList>
            <consortium name="The Broad Institute Genomics Platform"/>
            <consortium name="The Broad Institute Genome Sequencing Center for Infectious Disease"/>
            <person name="Wu L."/>
            <person name="Ma J."/>
        </authorList>
    </citation>
    <scope>NUCLEOTIDE SEQUENCE [LARGE SCALE GENOMIC DNA]</scope>
    <source>
        <strain evidence="2">ZS-35-S2</strain>
    </source>
</reference>
<dbReference type="RefSeq" id="WP_377419594.1">
    <property type="nucleotide sequence ID" value="NZ_JBHSPR010000007.1"/>
</dbReference>
<accession>A0ABW1K5R8</accession>
<dbReference type="Proteomes" id="UP001596203">
    <property type="component" value="Unassembled WGS sequence"/>
</dbReference>